<evidence type="ECO:0000313" key="2">
    <source>
        <dbReference type="EMBL" id="KAF2832789.1"/>
    </source>
</evidence>
<gene>
    <name evidence="2" type="ORF">CC86DRAFT_198</name>
</gene>
<reference evidence="2" key="1">
    <citation type="journal article" date="2020" name="Stud. Mycol.">
        <title>101 Dothideomycetes genomes: a test case for predicting lifestyles and emergence of pathogens.</title>
        <authorList>
            <person name="Haridas S."/>
            <person name="Albert R."/>
            <person name="Binder M."/>
            <person name="Bloem J."/>
            <person name="Labutti K."/>
            <person name="Salamov A."/>
            <person name="Andreopoulos B."/>
            <person name="Baker S."/>
            <person name="Barry K."/>
            <person name="Bills G."/>
            <person name="Bluhm B."/>
            <person name="Cannon C."/>
            <person name="Castanera R."/>
            <person name="Culley D."/>
            <person name="Daum C."/>
            <person name="Ezra D."/>
            <person name="Gonzalez J."/>
            <person name="Henrissat B."/>
            <person name="Kuo A."/>
            <person name="Liang C."/>
            <person name="Lipzen A."/>
            <person name="Lutzoni F."/>
            <person name="Magnuson J."/>
            <person name="Mondo S."/>
            <person name="Nolan M."/>
            <person name="Ohm R."/>
            <person name="Pangilinan J."/>
            <person name="Park H.-J."/>
            <person name="Ramirez L."/>
            <person name="Alfaro M."/>
            <person name="Sun H."/>
            <person name="Tritt A."/>
            <person name="Yoshinaga Y."/>
            <person name="Zwiers L.-H."/>
            <person name="Turgeon B."/>
            <person name="Goodwin S."/>
            <person name="Spatafora J."/>
            <person name="Crous P."/>
            <person name="Grigoriev I."/>
        </authorList>
    </citation>
    <scope>NUCLEOTIDE SEQUENCE</scope>
    <source>
        <strain evidence="2">CBS 113818</strain>
    </source>
</reference>
<feature type="compositionally biased region" description="Basic and acidic residues" evidence="1">
    <location>
        <begin position="127"/>
        <end position="137"/>
    </location>
</feature>
<proteinExistence type="predicted"/>
<dbReference type="Proteomes" id="UP000799424">
    <property type="component" value="Unassembled WGS sequence"/>
</dbReference>
<feature type="region of interest" description="Disordered" evidence="1">
    <location>
        <begin position="119"/>
        <end position="147"/>
    </location>
</feature>
<organism evidence="2 3">
    <name type="scientific">Ophiobolus disseminans</name>
    <dbReference type="NCBI Taxonomy" id="1469910"/>
    <lineage>
        <taxon>Eukaryota</taxon>
        <taxon>Fungi</taxon>
        <taxon>Dikarya</taxon>
        <taxon>Ascomycota</taxon>
        <taxon>Pezizomycotina</taxon>
        <taxon>Dothideomycetes</taxon>
        <taxon>Pleosporomycetidae</taxon>
        <taxon>Pleosporales</taxon>
        <taxon>Pleosporineae</taxon>
        <taxon>Phaeosphaeriaceae</taxon>
        <taxon>Ophiobolus</taxon>
    </lineage>
</organism>
<sequence length="641" mass="73846">MAESELNVAIVALVISLTALVVTTQQLLVQIFGSADGYRQCAESVIGSWHKKRKRVWKWSEFRFETQYVTPQIVLLTPFEFEDHWQEHEKVYRITSKSLGKARHKELDDTVHVVYSRKRAQTRSRNSRLEPELEKGSHPWAVPSSKQRVTPRSDTQVTWLRLLRELHVLTHSYWPDECSFCPGLDGAGRSPPHREEAIEIGIDSSKSWALEESSNNSRTEVGIIYRTWNWGFMPAELTRPLAEVSMGDIVILALRMGMQWRVLDLDSGRMQADGNGFNLTGFEARGLGIVLRLTATEQHDQYRRLIPTRAVDKMLLGILPGDPELVGQDFPLVTKDSSVQSLADPRGILAAIMPEEFREIVAKMDSIEVRVDVITLLLTYLPLEGCTMTRYCFPGWNTDPSYRSIYSFWEGRLALHRALRERVESGVSSRDLHEVLSTILGMMDRLEEKYMSDWYVRLDRMRVMRNQMGAANKKECMADAREIYAWTQTWLKAHTFAATNQDLPAYVDLVAAHAYMATHACEQVKEFIAKDARPQDQRTMRQAYNINPRRHGSRFNHEVYEIACHYVKNIRDEDHGIHPYLAYNHTSPSHDASEAAWWVMQLRGIVWHFSTWHPETVVREVLGEQLIPSSFYGNKSPVWIT</sequence>
<protein>
    <submittedName>
        <fullName evidence="2">Uncharacterized protein</fullName>
    </submittedName>
</protein>
<name>A0A6A7AJE7_9PLEO</name>
<dbReference type="EMBL" id="MU006216">
    <property type="protein sequence ID" value="KAF2832789.1"/>
    <property type="molecule type" value="Genomic_DNA"/>
</dbReference>
<dbReference type="AlphaFoldDB" id="A0A6A7AJE7"/>
<accession>A0A6A7AJE7</accession>
<evidence type="ECO:0000313" key="3">
    <source>
        <dbReference type="Proteomes" id="UP000799424"/>
    </source>
</evidence>
<keyword evidence="3" id="KW-1185">Reference proteome</keyword>
<dbReference type="OrthoDB" id="5227693at2759"/>
<evidence type="ECO:0000256" key="1">
    <source>
        <dbReference type="SAM" id="MobiDB-lite"/>
    </source>
</evidence>